<reference evidence="3" key="1">
    <citation type="submission" date="2013-08" db="EMBL/GenBank/DDBJ databases">
        <authorList>
            <person name="Mendez C."/>
            <person name="Richter M."/>
            <person name="Ferrer M."/>
            <person name="Sanchez J."/>
        </authorList>
    </citation>
    <scope>NUCLEOTIDE SEQUENCE</scope>
</reference>
<dbReference type="InterPro" id="IPR036291">
    <property type="entry name" value="NAD(P)-bd_dom_sf"/>
</dbReference>
<evidence type="ECO:0000313" key="3">
    <source>
        <dbReference type="EMBL" id="EQD69096.1"/>
    </source>
</evidence>
<proteinExistence type="inferred from homology"/>
<feature type="non-terminal residue" evidence="3">
    <location>
        <position position="110"/>
    </location>
</feature>
<comment type="caution">
    <text evidence="3">The sequence shown here is derived from an EMBL/GenBank/DDBJ whole genome shotgun (WGS) entry which is preliminary data.</text>
</comment>
<dbReference type="EMBL" id="AUZX01005088">
    <property type="protein sequence ID" value="EQD69096.1"/>
    <property type="molecule type" value="Genomic_DNA"/>
</dbReference>
<dbReference type="PANTHER" id="PTHR43000">
    <property type="entry name" value="DTDP-D-GLUCOSE 4,6-DEHYDRATASE-RELATED"/>
    <property type="match status" value="1"/>
</dbReference>
<dbReference type="InterPro" id="IPR001509">
    <property type="entry name" value="Epimerase_deHydtase"/>
</dbReference>
<sequence>MSEYHCGNLANDPELEAFVQTVKPEAVLHLAGQASVAASWKDPSDTLESSVVASVNLFLTLRRASAPLRVFVDIGSAEEYAPGDEMLTEESPIEPSNPYGMGKVAQAHVL</sequence>
<gene>
    <name evidence="3" type="ORF">B1A_07035</name>
</gene>
<evidence type="ECO:0000259" key="2">
    <source>
        <dbReference type="Pfam" id="PF01370"/>
    </source>
</evidence>
<protein>
    <submittedName>
        <fullName evidence="3">NAD-dependent epimerase/dehydratase</fullName>
    </submittedName>
</protein>
<dbReference type="AlphaFoldDB" id="T1B859"/>
<reference evidence="3" key="2">
    <citation type="journal article" date="2014" name="ISME J.">
        <title>Microbial stratification in low pH oxic and suboxic macroscopic growths along an acid mine drainage.</title>
        <authorList>
            <person name="Mendez-Garcia C."/>
            <person name="Mesa V."/>
            <person name="Sprenger R.R."/>
            <person name="Richter M."/>
            <person name="Diez M.S."/>
            <person name="Solano J."/>
            <person name="Bargiela R."/>
            <person name="Golyshina O.V."/>
            <person name="Manteca A."/>
            <person name="Ramos J.L."/>
            <person name="Gallego J.R."/>
            <person name="Llorente I."/>
            <person name="Martins Dos Santos V.A."/>
            <person name="Jensen O.N."/>
            <person name="Pelaez A.I."/>
            <person name="Sanchez J."/>
            <person name="Ferrer M."/>
        </authorList>
    </citation>
    <scope>NUCLEOTIDE SEQUENCE</scope>
</reference>
<dbReference type="Gene3D" id="3.40.50.720">
    <property type="entry name" value="NAD(P)-binding Rossmann-like Domain"/>
    <property type="match status" value="1"/>
</dbReference>
<accession>T1B859</accession>
<dbReference type="SUPFAM" id="SSF51735">
    <property type="entry name" value="NAD(P)-binding Rossmann-fold domains"/>
    <property type="match status" value="1"/>
</dbReference>
<feature type="domain" description="NAD-dependent epimerase/dehydratase" evidence="2">
    <location>
        <begin position="5"/>
        <end position="109"/>
    </location>
</feature>
<organism evidence="3">
    <name type="scientific">mine drainage metagenome</name>
    <dbReference type="NCBI Taxonomy" id="410659"/>
    <lineage>
        <taxon>unclassified sequences</taxon>
        <taxon>metagenomes</taxon>
        <taxon>ecological metagenomes</taxon>
    </lineage>
</organism>
<evidence type="ECO:0000256" key="1">
    <source>
        <dbReference type="ARBA" id="ARBA00007637"/>
    </source>
</evidence>
<comment type="similarity">
    <text evidence="1">Belongs to the NAD(P)-dependent epimerase/dehydratase family.</text>
</comment>
<dbReference type="Pfam" id="PF01370">
    <property type="entry name" value="Epimerase"/>
    <property type="match status" value="1"/>
</dbReference>
<name>T1B859_9ZZZZ</name>